<evidence type="ECO:0000313" key="2">
    <source>
        <dbReference type="Proteomes" id="UP000291084"/>
    </source>
</evidence>
<accession>A0A0S3TAY6</accession>
<organism evidence="1 2">
    <name type="scientific">Vigna angularis var. angularis</name>
    <dbReference type="NCBI Taxonomy" id="157739"/>
    <lineage>
        <taxon>Eukaryota</taxon>
        <taxon>Viridiplantae</taxon>
        <taxon>Streptophyta</taxon>
        <taxon>Embryophyta</taxon>
        <taxon>Tracheophyta</taxon>
        <taxon>Spermatophyta</taxon>
        <taxon>Magnoliopsida</taxon>
        <taxon>eudicotyledons</taxon>
        <taxon>Gunneridae</taxon>
        <taxon>Pentapetalae</taxon>
        <taxon>rosids</taxon>
        <taxon>fabids</taxon>
        <taxon>Fabales</taxon>
        <taxon>Fabaceae</taxon>
        <taxon>Papilionoideae</taxon>
        <taxon>50 kb inversion clade</taxon>
        <taxon>NPAAA clade</taxon>
        <taxon>indigoferoid/millettioid clade</taxon>
        <taxon>Phaseoleae</taxon>
        <taxon>Vigna</taxon>
    </lineage>
</organism>
<dbReference type="EMBL" id="AP015044">
    <property type="protein sequence ID" value="BAU02097.1"/>
    <property type="molecule type" value="Genomic_DNA"/>
</dbReference>
<name>A0A0S3TAY6_PHAAN</name>
<proteinExistence type="predicted"/>
<reference evidence="1 2" key="1">
    <citation type="journal article" date="2015" name="Sci. Rep.">
        <title>The power of single molecule real-time sequencing technology in the de novo assembly of a eukaryotic genome.</title>
        <authorList>
            <person name="Sakai H."/>
            <person name="Naito K."/>
            <person name="Ogiso-Tanaka E."/>
            <person name="Takahashi Y."/>
            <person name="Iseki K."/>
            <person name="Muto C."/>
            <person name="Satou K."/>
            <person name="Teruya K."/>
            <person name="Shiroma A."/>
            <person name="Shimoji M."/>
            <person name="Hirano T."/>
            <person name="Itoh T."/>
            <person name="Kaga A."/>
            <person name="Tomooka N."/>
        </authorList>
    </citation>
    <scope>NUCLEOTIDE SEQUENCE [LARGE SCALE GENOMIC DNA]</scope>
    <source>
        <strain evidence="2">cv. Shumari</strain>
    </source>
</reference>
<keyword evidence="2" id="KW-1185">Reference proteome</keyword>
<evidence type="ECO:0000313" key="1">
    <source>
        <dbReference type="EMBL" id="BAU02097.1"/>
    </source>
</evidence>
<protein>
    <submittedName>
        <fullName evidence="1">Uncharacterized protein</fullName>
    </submittedName>
</protein>
<sequence>MNHQIPRAAALMNQPSLMNAPQLILATPPFKDVATLLSFEPNSESSNALNRDRPSFDVVHVHPTPLLLDVCCPLLDLKISVCSSSSLQAHTSQMLLCWTESASSSNCWTACCLPFSSAHDMLFSQERKTLQVAAVTVGPCAPFLQTLLDVCASQAAGSVKPAWSITIRTSSPTCY</sequence>
<gene>
    <name evidence="1" type="primary">Vigan.11G152300</name>
    <name evidence="1" type="ORF">VIGAN_11152300</name>
</gene>
<dbReference type="Proteomes" id="UP000291084">
    <property type="component" value="Chromosome 11"/>
</dbReference>
<dbReference type="AlphaFoldDB" id="A0A0S3TAY6"/>